<dbReference type="PANTHER" id="PTHR43591">
    <property type="entry name" value="METHYLTRANSFERASE"/>
    <property type="match status" value="1"/>
</dbReference>
<dbReference type="CDD" id="cd02440">
    <property type="entry name" value="AdoMet_MTases"/>
    <property type="match status" value="1"/>
</dbReference>
<evidence type="ECO:0000256" key="1">
    <source>
        <dbReference type="SAM" id="MobiDB-lite"/>
    </source>
</evidence>
<sequence>MTSGEVRATAQHGSVYPLPYHDGERQRLKKQHNGLMGIMHNEPIHSPISSLRPKKIVDVGCGINADMTMYFAKRFPDAQIYGVDLARVDMPREQIPPNVVFIQGNITTLVNSDPRLASGSVDFLYSRLLASGMQDWRAYIQCVTSLLRAGGILEMHDLAGLTLMEGEVPAFEESKWSRYYRENGVKKLGLDMEFDKADVIMKGLGLKDVSIKQYRLPWGAAKEESEHAWDSEGRAQWYAALVMFMTNLVSDEEQAVRDEILAEFHGQASPPREGLYFPFYVAWGSKP</sequence>
<reference evidence="3 4" key="1">
    <citation type="submission" date="2016-03" db="EMBL/GenBank/DDBJ databases">
        <authorList>
            <person name="Ploux O."/>
        </authorList>
    </citation>
    <scope>NUCLEOTIDE SEQUENCE [LARGE SCALE GENOMIC DNA]</scope>
    <source>
        <strain evidence="3 4">URUG2</strain>
    </source>
</reference>
<dbReference type="STRING" id="112498.A0A2D3VM79"/>
<feature type="region of interest" description="Disordered" evidence="1">
    <location>
        <begin position="1"/>
        <end position="20"/>
    </location>
</feature>
<dbReference type="Proteomes" id="UP000225277">
    <property type="component" value="Unassembled WGS sequence"/>
</dbReference>
<evidence type="ECO:0000313" key="3">
    <source>
        <dbReference type="EMBL" id="CZT22668.1"/>
    </source>
</evidence>
<dbReference type="InterPro" id="IPR013216">
    <property type="entry name" value="Methyltransf_11"/>
</dbReference>
<keyword evidence="4" id="KW-1185">Reference proteome</keyword>
<name>A0A2D3VM79_9PEZI</name>
<dbReference type="RefSeq" id="XP_023629392.1">
    <property type="nucleotide sequence ID" value="XM_023773624.1"/>
</dbReference>
<evidence type="ECO:0000313" key="4">
    <source>
        <dbReference type="Proteomes" id="UP000225277"/>
    </source>
</evidence>
<feature type="domain" description="Methyltransferase type 11" evidence="2">
    <location>
        <begin position="57"/>
        <end position="153"/>
    </location>
</feature>
<evidence type="ECO:0000259" key="2">
    <source>
        <dbReference type="Pfam" id="PF08241"/>
    </source>
</evidence>
<dbReference type="PANTHER" id="PTHR43591:SF24">
    <property type="entry name" value="2-METHOXY-6-POLYPRENYL-1,4-BENZOQUINOL METHYLASE, MITOCHONDRIAL"/>
    <property type="match status" value="1"/>
</dbReference>
<proteinExistence type="predicted"/>
<dbReference type="OrthoDB" id="10017101at2759"/>
<dbReference type="Pfam" id="PF08241">
    <property type="entry name" value="Methyltransf_11"/>
    <property type="match status" value="1"/>
</dbReference>
<dbReference type="InterPro" id="IPR029063">
    <property type="entry name" value="SAM-dependent_MTases_sf"/>
</dbReference>
<gene>
    <name evidence="3" type="ORF">RCC_08373</name>
</gene>
<dbReference type="GeneID" id="35603471"/>
<accession>A0A2D3VM79</accession>
<organism evidence="3 4">
    <name type="scientific">Ramularia collo-cygni</name>
    <dbReference type="NCBI Taxonomy" id="112498"/>
    <lineage>
        <taxon>Eukaryota</taxon>
        <taxon>Fungi</taxon>
        <taxon>Dikarya</taxon>
        <taxon>Ascomycota</taxon>
        <taxon>Pezizomycotina</taxon>
        <taxon>Dothideomycetes</taxon>
        <taxon>Dothideomycetidae</taxon>
        <taxon>Mycosphaerellales</taxon>
        <taxon>Mycosphaerellaceae</taxon>
        <taxon>Ramularia</taxon>
    </lineage>
</organism>
<dbReference type="Gene3D" id="3.40.50.150">
    <property type="entry name" value="Vaccinia Virus protein VP39"/>
    <property type="match status" value="1"/>
</dbReference>
<protein>
    <recommendedName>
        <fullName evidence="2">Methyltransferase type 11 domain-containing protein</fullName>
    </recommendedName>
</protein>
<dbReference type="AlphaFoldDB" id="A0A2D3VM79"/>
<dbReference type="SUPFAM" id="SSF53335">
    <property type="entry name" value="S-adenosyl-L-methionine-dependent methyltransferases"/>
    <property type="match status" value="1"/>
</dbReference>
<dbReference type="GO" id="GO:0008757">
    <property type="term" value="F:S-adenosylmethionine-dependent methyltransferase activity"/>
    <property type="evidence" value="ECO:0007669"/>
    <property type="project" value="InterPro"/>
</dbReference>
<dbReference type="EMBL" id="FJUY01000014">
    <property type="protein sequence ID" value="CZT22668.1"/>
    <property type="molecule type" value="Genomic_DNA"/>
</dbReference>